<dbReference type="AlphaFoldDB" id="A0A366I3F3"/>
<evidence type="ECO:0000256" key="4">
    <source>
        <dbReference type="ARBA" id="ARBA00022475"/>
    </source>
</evidence>
<keyword evidence="6 10" id="KW-1133">Transmembrane helix</keyword>
<dbReference type="GO" id="GO:0044780">
    <property type="term" value="P:bacterial-type flagellum assembly"/>
    <property type="evidence" value="ECO:0007669"/>
    <property type="project" value="UniProtKB-UniRule"/>
</dbReference>
<comment type="function">
    <text evidence="1 10">Role in flagellar biosynthesis.</text>
</comment>
<evidence type="ECO:0000256" key="1">
    <source>
        <dbReference type="ARBA" id="ARBA00002578"/>
    </source>
</evidence>
<evidence type="ECO:0000256" key="10">
    <source>
        <dbReference type="RuleBase" id="RU362071"/>
    </source>
</evidence>
<keyword evidence="11" id="KW-0282">Flagellum</keyword>
<keyword evidence="8 10" id="KW-0975">Bacterial flagellum</keyword>
<comment type="caution">
    <text evidence="11">The sequence shown here is derived from an EMBL/GenBank/DDBJ whole genome shotgun (WGS) entry which is preliminary data.</text>
</comment>
<dbReference type="PRINTS" id="PR00953">
    <property type="entry name" value="TYPE3IMRPROT"/>
</dbReference>
<evidence type="ECO:0000313" key="12">
    <source>
        <dbReference type="Proteomes" id="UP000253046"/>
    </source>
</evidence>
<evidence type="ECO:0000256" key="7">
    <source>
        <dbReference type="ARBA" id="ARBA00023136"/>
    </source>
</evidence>
<dbReference type="RefSeq" id="WP_113866714.1">
    <property type="nucleotide sequence ID" value="NZ_AGJP01000001.1"/>
</dbReference>
<organism evidence="11 12">
    <name type="scientific">Brenneria salicis ATCC 15712 = DSM 30166</name>
    <dbReference type="NCBI Taxonomy" id="714314"/>
    <lineage>
        <taxon>Bacteria</taxon>
        <taxon>Pseudomonadati</taxon>
        <taxon>Pseudomonadota</taxon>
        <taxon>Gammaproteobacteria</taxon>
        <taxon>Enterobacterales</taxon>
        <taxon>Pectobacteriaceae</taxon>
        <taxon>Brenneria</taxon>
    </lineage>
</organism>
<name>A0A366I3F3_9GAMM</name>
<evidence type="ECO:0000256" key="5">
    <source>
        <dbReference type="ARBA" id="ARBA00022692"/>
    </source>
</evidence>
<keyword evidence="5 10" id="KW-0812">Transmembrane</keyword>
<dbReference type="OrthoDB" id="9797790at2"/>
<dbReference type="Proteomes" id="UP000253046">
    <property type="component" value="Unassembled WGS sequence"/>
</dbReference>
<evidence type="ECO:0000313" key="11">
    <source>
        <dbReference type="EMBL" id="RBP62306.1"/>
    </source>
</evidence>
<sequence>MLTFSSGEMINWVNQFLWPFVRILALISTAPVFNERAISNRVKIGLALLITMLVAPYLPLNSTPVFSVAGVWLLIQQILIGIALGISMQLAFAAIRYAGEMIGLQMGLAFATFFDQTGGPNMPVLARFLNILAMLLFLSFDGHLWLISLLADSFHTLPVSANPINSYAFLAIARAGGLIFLNGLMLALPIVTLLLTINLSLGLLNRVAPQLSIFVVGFPVTLTIGIMTVGFLIPLLAPFAEHLFSEFFNLLADILTQLPGS</sequence>
<keyword evidence="7 10" id="KW-0472">Membrane</keyword>
<feature type="transmembrane region" description="Helical" evidence="10">
    <location>
        <begin position="12"/>
        <end position="32"/>
    </location>
</feature>
<feature type="transmembrane region" description="Helical" evidence="10">
    <location>
        <begin position="128"/>
        <end position="151"/>
    </location>
</feature>
<evidence type="ECO:0000256" key="9">
    <source>
        <dbReference type="NCBIfam" id="TIGR01400"/>
    </source>
</evidence>
<feature type="transmembrane region" description="Helical" evidence="10">
    <location>
        <begin position="44"/>
        <end position="60"/>
    </location>
</feature>
<keyword evidence="4 10" id="KW-1003">Cell membrane</keyword>
<evidence type="ECO:0000256" key="3">
    <source>
        <dbReference type="ARBA" id="ARBA00021717"/>
    </source>
</evidence>
<dbReference type="GO" id="GO:0006605">
    <property type="term" value="P:protein targeting"/>
    <property type="evidence" value="ECO:0007669"/>
    <property type="project" value="UniProtKB-UniRule"/>
</dbReference>
<dbReference type="InterPro" id="IPR002010">
    <property type="entry name" value="T3SS_IM_R"/>
</dbReference>
<gene>
    <name evidence="11" type="ORF">DES54_11748</name>
</gene>
<evidence type="ECO:0000256" key="6">
    <source>
        <dbReference type="ARBA" id="ARBA00022989"/>
    </source>
</evidence>
<keyword evidence="11" id="KW-0969">Cilium</keyword>
<dbReference type="Pfam" id="PF01311">
    <property type="entry name" value="Bac_export_1"/>
    <property type="match status" value="1"/>
</dbReference>
<keyword evidence="12" id="KW-1185">Reference proteome</keyword>
<proteinExistence type="inferred from homology"/>
<dbReference type="EMBL" id="QNRY01000017">
    <property type="protein sequence ID" value="RBP62306.1"/>
    <property type="molecule type" value="Genomic_DNA"/>
</dbReference>
<evidence type="ECO:0000256" key="8">
    <source>
        <dbReference type="ARBA" id="ARBA00023143"/>
    </source>
</evidence>
<dbReference type="NCBIfam" id="TIGR01400">
    <property type="entry name" value="fliR"/>
    <property type="match status" value="1"/>
</dbReference>
<dbReference type="GO" id="GO:0005886">
    <property type="term" value="C:plasma membrane"/>
    <property type="evidence" value="ECO:0007669"/>
    <property type="project" value="UniProtKB-SubCell"/>
</dbReference>
<feature type="transmembrane region" description="Helical" evidence="10">
    <location>
        <begin position="72"/>
        <end position="95"/>
    </location>
</feature>
<evidence type="ECO:0000256" key="2">
    <source>
        <dbReference type="ARBA" id="ARBA00009772"/>
    </source>
</evidence>
<feature type="transmembrane region" description="Helical" evidence="10">
    <location>
        <begin position="171"/>
        <end position="199"/>
    </location>
</feature>
<feature type="transmembrane region" description="Helical" evidence="10">
    <location>
        <begin position="211"/>
        <end position="237"/>
    </location>
</feature>
<comment type="subcellular location">
    <subcellularLocation>
        <location evidence="10">Cell membrane</location>
        <topology evidence="10">Multi-pass membrane protein</topology>
    </subcellularLocation>
    <subcellularLocation>
        <location evidence="10">Bacterial flagellum basal body</location>
    </subcellularLocation>
</comment>
<dbReference type="PANTHER" id="PTHR30065:SF8">
    <property type="entry name" value="FLAGELLAR BIOSYNTHETIC PROTEIN FLIR"/>
    <property type="match status" value="1"/>
</dbReference>
<protein>
    <recommendedName>
        <fullName evidence="3 9">Flagellar biosynthetic protein FliR</fullName>
    </recommendedName>
</protein>
<dbReference type="GO" id="GO:0009425">
    <property type="term" value="C:bacterial-type flagellum basal body"/>
    <property type="evidence" value="ECO:0007669"/>
    <property type="project" value="UniProtKB-SubCell"/>
</dbReference>
<comment type="similarity">
    <text evidence="2 10">Belongs to the FliR/MopE/SpaR family.</text>
</comment>
<keyword evidence="11" id="KW-0966">Cell projection</keyword>
<dbReference type="InterPro" id="IPR006303">
    <property type="entry name" value="FliR"/>
</dbReference>
<reference evidence="11 12" key="1">
    <citation type="submission" date="2018-06" db="EMBL/GenBank/DDBJ databases">
        <title>Genomic Encyclopedia of Type Strains, Phase IV (KMG-IV): sequencing the most valuable type-strain genomes for metagenomic binning, comparative biology and taxonomic classification.</title>
        <authorList>
            <person name="Goeker M."/>
        </authorList>
    </citation>
    <scope>NUCLEOTIDE SEQUENCE [LARGE SCALE GENOMIC DNA]</scope>
    <source>
        <strain evidence="11 12">DSM 30166</strain>
    </source>
</reference>
<dbReference type="PANTHER" id="PTHR30065">
    <property type="entry name" value="FLAGELLAR BIOSYNTHETIC PROTEIN FLIR"/>
    <property type="match status" value="1"/>
</dbReference>
<accession>A0A366I3F3</accession>